<dbReference type="VEuPathDB" id="FungiDB:H257_16147"/>
<evidence type="ECO:0000256" key="1">
    <source>
        <dbReference type="SAM" id="MobiDB-lite"/>
    </source>
</evidence>
<protein>
    <submittedName>
        <fullName evidence="3">Uncharacterized protein</fullName>
    </submittedName>
</protein>
<feature type="region of interest" description="Disordered" evidence="1">
    <location>
        <begin position="157"/>
        <end position="199"/>
    </location>
</feature>
<feature type="signal peptide" evidence="2">
    <location>
        <begin position="1"/>
        <end position="23"/>
    </location>
</feature>
<sequence>MQPSSFLLATFLLLLSMATGASAQTCSAEGKTVTATGFIMDNLCIDSVNLMDNPTVKTLEGPDEHSIHCLVDVKSCVDSLYTLLAPPENGSNLYTVKYQLGVAGSALAKNYAENARLLGGKKGFGATVTGVDDGTNELKCVTLSNTVVVDGKQLTLSSAPSAPSTAAPSTAAPSTSAASYTTAAPTTTAAPNTTAVPEHTESWRLNRCNDDQVAWNERLHALPQHYTR</sequence>
<reference evidence="3" key="1">
    <citation type="submission" date="2013-12" db="EMBL/GenBank/DDBJ databases">
        <title>The Genome Sequence of Aphanomyces astaci APO3.</title>
        <authorList>
            <consortium name="The Broad Institute Genomics Platform"/>
            <person name="Russ C."/>
            <person name="Tyler B."/>
            <person name="van West P."/>
            <person name="Dieguez-Uribeondo J."/>
            <person name="Young S.K."/>
            <person name="Zeng Q."/>
            <person name="Gargeya S."/>
            <person name="Fitzgerald M."/>
            <person name="Abouelleil A."/>
            <person name="Alvarado L."/>
            <person name="Chapman S.B."/>
            <person name="Gainer-Dewar J."/>
            <person name="Goldberg J."/>
            <person name="Griggs A."/>
            <person name="Gujja S."/>
            <person name="Hansen M."/>
            <person name="Howarth C."/>
            <person name="Imamovic A."/>
            <person name="Ireland A."/>
            <person name="Larimer J."/>
            <person name="McCowan C."/>
            <person name="Murphy C."/>
            <person name="Pearson M."/>
            <person name="Poon T.W."/>
            <person name="Priest M."/>
            <person name="Roberts A."/>
            <person name="Saif S."/>
            <person name="Shea T."/>
            <person name="Sykes S."/>
            <person name="Wortman J."/>
            <person name="Nusbaum C."/>
            <person name="Birren B."/>
        </authorList>
    </citation>
    <scope>NUCLEOTIDE SEQUENCE [LARGE SCALE GENOMIC DNA]</scope>
    <source>
        <strain evidence="3">APO3</strain>
    </source>
</reference>
<gene>
    <name evidence="3" type="ORF">H257_16147</name>
</gene>
<proteinExistence type="predicted"/>
<evidence type="ECO:0000313" key="3">
    <source>
        <dbReference type="EMBL" id="ETV67676.1"/>
    </source>
</evidence>
<dbReference type="AlphaFoldDB" id="W4FLC0"/>
<keyword evidence="2" id="KW-0732">Signal</keyword>
<feature type="compositionally biased region" description="Low complexity" evidence="1">
    <location>
        <begin position="157"/>
        <end position="195"/>
    </location>
</feature>
<dbReference type="OrthoDB" id="77477at2759"/>
<evidence type="ECO:0000256" key="2">
    <source>
        <dbReference type="SAM" id="SignalP"/>
    </source>
</evidence>
<feature type="chain" id="PRO_5004840510" evidence="2">
    <location>
        <begin position="24"/>
        <end position="228"/>
    </location>
</feature>
<dbReference type="RefSeq" id="XP_009842797.1">
    <property type="nucleotide sequence ID" value="XM_009844495.1"/>
</dbReference>
<name>W4FLC0_APHAT</name>
<organism evidence="3">
    <name type="scientific">Aphanomyces astaci</name>
    <name type="common">Crayfish plague agent</name>
    <dbReference type="NCBI Taxonomy" id="112090"/>
    <lineage>
        <taxon>Eukaryota</taxon>
        <taxon>Sar</taxon>
        <taxon>Stramenopiles</taxon>
        <taxon>Oomycota</taxon>
        <taxon>Saprolegniomycetes</taxon>
        <taxon>Saprolegniales</taxon>
        <taxon>Verrucalvaceae</taxon>
        <taxon>Aphanomyces</taxon>
    </lineage>
</organism>
<dbReference type="EMBL" id="KI913194">
    <property type="protein sequence ID" value="ETV67676.1"/>
    <property type="molecule type" value="Genomic_DNA"/>
</dbReference>
<accession>W4FLC0</accession>
<dbReference type="GeneID" id="20818143"/>